<evidence type="ECO:0000313" key="1">
    <source>
        <dbReference type="EMBL" id="KAF8413975.1"/>
    </source>
</evidence>
<dbReference type="AlphaFoldDB" id="A0A834ZUB2"/>
<reference evidence="1 2" key="1">
    <citation type="submission" date="2020-04" db="EMBL/GenBank/DDBJ databases">
        <title>Plant Genome Project.</title>
        <authorList>
            <person name="Zhang R.-G."/>
        </authorList>
    </citation>
    <scope>NUCLEOTIDE SEQUENCE [LARGE SCALE GENOMIC DNA]</scope>
    <source>
        <strain evidence="1">YNK0</strain>
        <tissue evidence="1">Leaf</tissue>
    </source>
</reference>
<dbReference type="Proteomes" id="UP000655225">
    <property type="component" value="Unassembled WGS sequence"/>
</dbReference>
<dbReference type="EMBL" id="JABCRI010000001">
    <property type="protein sequence ID" value="KAF8413975.1"/>
    <property type="molecule type" value="Genomic_DNA"/>
</dbReference>
<gene>
    <name evidence="1" type="ORF">HHK36_001973</name>
</gene>
<evidence type="ECO:0000313" key="2">
    <source>
        <dbReference type="Proteomes" id="UP000655225"/>
    </source>
</evidence>
<protein>
    <submittedName>
        <fullName evidence="1">Uncharacterized protein</fullName>
    </submittedName>
</protein>
<dbReference type="OrthoDB" id="419752at2759"/>
<accession>A0A834ZUB2</accession>
<organism evidence="1 2">
    <name type="scientific">Tetracentron sinense</name>
    <name type="common">Spur-leaf</name>
    <dbReference type="NCBI Taxonomy" id="13715"/>
    <lineage>
        <taxon>Eukaryota</taxon>
        <taxon>Viridiplantae</taxon>
        <taxon>Streptophyta</taxon>
        <taxon>Embryophyta</taxon>
        <taxon>Tracheophyta</taxon>
        <taxon>Spermatophyta</taxon>
        <taxon>Magnoliopsida</taxon>
        <taxon>Trochodendrales</taxon>
        <taxon>Trochodendraceae</taxon>
        <taxon>Tetracentron</taxon>
    </lineage>
</organism>
<comment type="caution">
    <text evidence="1">The sequence shown here is derived from an EMBL/GenBank/DDBJ whole genome shotgun (WGS) entry which is preliminary data.</text>
</comment>
<keyword evidence="2" id="KW-1185">Reference proteome</keyword>
<proteinExistence type="predicted"/>
<name>A0A834ZUB2_TETSI</name>
<sequence length="273" mass="30038">MRSPKYPLPSAKEKAPSSKRNCFITAVNGGSLVLPTARKEKTESNLMEAVNRGLRKMLINPNVKDPLVLGVRVWPQAISQFLVGHLDLLEATKIALGDGRFQRLFLGANYVPGMCSHRSRCSPPILLLLFLSLHRRLLCSHPFLLLLLLPVHGVESYGGPLLGTWKAFVSDGPVDAVSYVVSQLMKLLELHRWNLCSCSLKIQFGISILSCLVTNEVGSANEYWVCRVAAIPKAEGGTSTLPNWDFNMQTVNLRRAAGVPRAKGGAYVYSQDI</sequence>